<evidence type="ECO:0000256" key="7">
    <source>
        <dbReference type="SAM" id="MobiDB-lite"/>
    </source>
</evidence>
<sequence>MYDGEDAPEDEHEAEERVFFLFFFIDHSDPSFLYEESDGLQWAGTTLPTAAPKRGHYVALFIWPDTNFHWIRMDRTGYWSHKPGGTPVRNTDNKGQKIHDPSKSDFSPWTQFCGYMHVIPSAVSPEGEGRDLVRVDIHLDDLQEISTLGYGTYGIVRLVEHQSTGARYALKCISRNEAVARRQQASICAEREILTDVATGERPRPDDGDAWTRTLRRLLCGTFVAGAFECLEEHGTTRRKWAIEADASTQTVNRLLRPYTFP</sequence>
<dbReference type="SUPFAM" id="SSF56112">
    <property type="entry name" value="Protein kinase-like (PK-like)"/>
    <property type="match status" value="1"/>
</dbReference>
<proteinExistence type="predicted"/>
<keyword evidence="1" id="KW-0723">Serine/threonine-protein kinase</keyword>
<name>A0ABP0PF02_9DINO</name>
<dbReference type="InterPro" id="IPR011009">
    <property type="entry name" value="Kinase-like_dom_sf"/>
</dbReference>
<protein>
    <submittedName>
        <fullName evidence="8">Insoluble matrix shell protein 1 (IMSP1)</fullName>
    </submittedName>
</protein>
<accession>A0ABP0PF02</accession>
<evidence type="ECO:0000256" key="5">
    <source>
        <dbReference type="ARBA" id="ARBA00022840"/>
    </source>
</evidence>
<dbReference type="Proteomes" id="UP001642464">
    <property type="component" value="Unassembled WGS sequence"/>
</dbReference>
<reference evidence="8 9" key="1">
    <citation type="submission" date="2024-02" db="EMBL/GenBank/DDBJ databases">
        <authorList>
            <person name="Chen Y."/>
            <person name="Shah S."/>
            <person name="Dougan E. K."/>
            <person name="Thang M."/>
            <person name="Chan C."/>
        </authorList>
    </citation>
    <scope>NUCLEOTIDE SEQUENCE [LARGE SCALE GENOMIC DNA]</scope>
</reference>
<evidence type="ECO:0000256" key="1">
    <source>
        <dbReference type="ARBA" id="ARBA00022527"/>
    </source>
</evidence>
<organism evidence="8 9">
    <name type="scientific">Durusdinium trenchii</name>
    <dbReference type="NCBI Taxonomy" id="1381693"/>
    <lineage>
        <taxon>Eukaryota</taxon>
        <taxon>Sar</taxon>
        <taxon>Alveolata</taxon>
        <taxon>Dinophyceae</taxon>
        <taxon>Suessiales</taxon>
        <taxon>Symbiodiniaceae</taxon>
        <taxon>Durusdinium</taxon>
    </lineage>
</organism>
<evidence type="ECO:0000313" key="8">
    <source>
        <dbReference type="EMBL" id="CAK9074092.1"/>
    </source>
</evidence>
<dbReference type="PROSITE" id="PS00107">
    <property type="entry name" value="PROTEIN_KINASE_ATP"/>
    <property type="match status" value="1"/>
</dbReference>
<dbReference type="EMBL" id="CAXAMM010035335">
    <property type="protein sequence ID" value="CAK9074092.1"/>
    <property type="molecule type" value="Genomic_DNA"/>
</dbReference>
<dbReference type="PANTHER" id="PTHR24353">
    <property type="entry name" value="CYCLIC NUCLEOTIDE-DEPENDENT PROTEIN KINASE"/>
    <property type="match status" value="1"/>
</dbReference>
<keyword evidence="9" id="KW-1185">Reference proteome</keyword>
<feature type="binding site" evidence="6">
    <location>
        <position position="171"/>
    </location>
    <ligand>
        <name>ATP</name>
        <dbReference type="ChEBI" id="CHEBI:30616"/>
    </ligand>
</feature>
<feature type="compositionally biased region" description="Basic and acidic residues" evidence="7">
    <location>
        <begin position="91"/>
        <end position="102"/>
    </location>
</feature>
<comment type="caution">
    <text evidence="8">The sequence shown here is derived from an EMBL/GenBank/DDBJ whole genome shotgun (WGS) entry which is preliminary data.</text>
</comment>
<keyword evidence="3 6" id="KW-0547">Nucleotide-binding</keyword>
<evidence type="ECO:0000256" key="4">
    <source>
        <dbReference type="ARBA" id="ARBA00022777"/>
    </source>
</evidence>
<keyword evidence="4" id="KW-0418">Kinase</keyword>
<keyword evidence="5 6" id="KW-0067">ATP-binding</keyword>
<dbReference type="InterPro" id="IPR017441">
    <property type="entry name" value="Protein_kinase_ATP_BS"/>
</dbReference>
<evidence type="ECO:0000256" key="6">
    <source>
        <dbReference type="PROSITE-ProRule" id="PRU10141"/>
    </source>
</evidence>
<evidence type="ECO:0000256" key="2">
    <source>
        <dbReference type="ARBA" id="ARBA00022679"/>
    </source>
</evidence>
<keyword evidence="2" id="KW-0808">Transferase</keyword>
<feature type="region of interest" description="Disordered" evidence="7">
    <location>
        <begin position="82"/>
        <end position="102"/>
    </location>
</feature>
<evidence type="ECO:0000313" key="9">
    <source>
        <dbReference type="Proteomes" id="UP001642464"/>
    </source>
</evidence>
<dbReference type="Gene3D" id="3.30.200.20">
    <property type="entry name" value="Phosphorylase Kinase, domain 1"/>
    <property type="match status" value="1"/>
</dbReference>
<evidence type="ECO:0000256" key="3">
    <source>
        <dbReference type="ARBA" id="ARBA00022741"/>
    </source>
</evidence>
<gene>
    <name evidence="8" type="ORF">SCF082_LOCUS36131</name>
</gene>